<dbReference type="SUPFAM" id="SSF53474">
    <property type="entry name" value="alpha/beta-Hydrolases"/>
    <property type="match status" value="1"/>
</dbReference>
<dbReference type="PANTHER" id="PTHR48081">
    <property type="entry name" value="AB HYDROLASE SUPERFAMILY PROTEIN C4A8.06C"/>
    <property type="match status" value="1"/>
</dbReference>
<feature type="domain" description="Alpha/beta hydrolase fold-3" evidence="2">
    <location>
        <begin position="157"/>
        <end position="295"/>
    </location>
</feature>
<dbReference type="EMBL" id="LJBN01000001">
    <property type="protein sequence ID" value="OOQ91863.1"/>
    <property type="molecule type" value="Genomic_DNA"/>
</dbReference>
<dbReference type="Pfam" id="PF07859">
    <property type="entry name" value="Abhydrolase_3"/>
    <property type="match status" value="2"/>
</dbReference>
<protein>
    <submittedName>
        <fullName evidence="3">Putative lipase/esterase</fullName>
    </submittedName>
</protein>
<dbReference type="InterPro" id="IPR050300">
    <property type="entry name" value="GDXG_lipolytic_enzyme"/>
</dbReference>
<gene>
    <name evidence="3" type="ORF">PEBR_09794</name>
</gene>
<keyword evidence="1" id="KW-0378">Hydrolase</keyword>
<evidence type="ECO:0000259" key="2">
    <source>
        <dbReference type="Pfam" id="PF07859"/>
    </source>
</evidence>
<sequence>MGDFKHTIHLLKELLVRIPLILKTLVLHGIQMSPVKGKQDIRTELTTSIIRSFMTFSAPVDKTQKNSMRDPGIKGPMWVSKVTLPRPEFDVRDAVISAIEDLMTTGNETFDMPPIAAVEAEWTGYRSGVGKKTPQPDLSEEEKYHELRRESPSDMTILYFHGGAYFMMDPCTHRVPVAHLSRLTGAPILSVRYRLAPQNPFPAALVDALTAYLSLIHPPPGALHKPVPANKIIIAGDSAGGNLSLVLLQTLLALKRASRPVRFHGQEVNIELPAGVATISPWCDMTRAMPSIIRNAKYDYLDMKIAPSEDPDEPAPFAPLPFPPSSIWPVTPPRVDMFVHANMMLHPLTSPLAAKPELWKDAPPVFISTGEELLTDEGLILARRMHKAGVPVVAEQFEGMPHCHGLLMISTPTGKRFFKSLSEFCRDAAADRVKHTGLWTWFAHGLQSSLEYPLEKVSGVDDDQVDIRMRKAASWRVRDEEALLQEWRAQAKL</sequence>
<evidence type="ECO:0000313" key="4">
    <source>
        <dbReference type="Proteomes" id="UP000190744"/>
    </source>
</evidence>
<evidence type="ECO:0000256" key="1">
    <source>
        <dbReference type="ARBA" id="ARBA00022801"/>
    </source>
</evidence>
<evidence type="ECO:0000313" key="3">
    <source>
        <dbReference type="EMBL" id="OOQ91863.1"/>
    </source>
</evidence>
<feature type="domain" description="Alpha/beta hydrolase fold-3" evidence="2">
    <location>
        <begin position="337"/>
        <end position="403"/>
    </location>
</feature>
<accession>A0A1S9S257</accession>
<organism evidence="3 4">
    <name type="scientific">Penicillium brasilianum</name>
    <dbReference type="NCBI Taxonomy" id="104259"/>
    <lineage>
        <taxon>Eukaryota</taxon>
        <taxon>Fungi</taxon>
        <taxon>Dikarya</taxon>
        <taxon>Ascomycota</taxon>
        <taxon>Pezizomycotina</taxon>
        <taxon>Eurotiomycetes</taxon>
        <taxon>Eurotiomycetidae</taxon>
        <taxon>Eurotiales</taxon>
        <taxon>Aspergillaceae</taxon>
        <taxon>Penicillium</taxon>
    </lineage>
</organism>
<dbReference type="InterPro" id="IPR013094">
    <property type="entry name" value="AB_hydrolase_3"/>
</dbReference>
<dbReference type="GO" id="GO:0016787">
    <property type="term" value="F:hydrolase activity"/>
    <property type="evidence" value="ECO:0007669"/>
    <property type="project" value="UniProtKB-KW"/>
</dbReference>
<dbReference type="Proteomes" id="UP000190744">
    <property type="component" value="Unassembled WGS sequence"/>
</dbReference>
<dbReference type="GO" id="GO:0017000">
    <property type="term" value="P:antibiotic biosynthetic process"/>
    <property type="evidence" value="ECO:0007669"/>
    <property type="project" value="UniProtKB-ARBA"/>
</dbReference>
<name>A0A1S9S257_PENBI</name>
<dbReference type="AlphaFoldDB" id="A0A1S9S257"/>
<dbReference type="Gene3D" id="3.40.50.1820">
    <property type="entry name" value="alpha/beta hydrolase"/>
    <property type="match status" value="1"/>
</dbReference>
<dbReference type="PANTHER" id="PTHR48081:SF25">
    <property type="entry name" value="PUTATIVE (AFU_ORTHOLOGUE AFUA_3G11560)-RELATED"/>
    <property type="match status" value="1"/>
</dbReference>
<comment type="caution">
    <text evidence="3">The sequence shown here is derived from an EMBL/GenBank/DDBJ whole genome shotgun (WGS) entry which is preliminary data.</text>
</comment>
<proteinExistence type="predicted"/>
<reference evidence="4" key="1">
    <citation type="submission" date="2015-09" db="EMBL/GenBank/DDBJ databases">
        <authorList>
            <person name="Fill T.P."/>
            <person name="Baretta J.F."/>
            <person name="de Almeida L.G."/>
            <person name="Rocha M."/>
            <person name="de Souza D.H."/>
            <person name="Malavazi I."/>
            <person name="Cerdeira L.T."/>
            <person name="Hong H."/>
            <person name="Samborskyy M."/>
            <person name="de Vasconcelos A.T."/>
            <person name="Leadlay P."/>
            <person name="Rodrigues-Filho E."/>
        </authorList>
    </citation>
    <scope>NUCLEOTIDE SEQUENCE [LARGE SCALE GENOMIC DNA]</scope>
    <source>
        <strain evidence="4">LaBioMMi 136</strain>
    </source>
</reference>
<dbReference type="GO" id="GO:0072330">
    <property type="term" value="P:monocarboxylic acid biosynthetic process"/>
    <property type="evidence" value="ECO:0007669"/>
    <property type="project" value="UniProtKB-ARBA"/>
</dbReference>
<dbReference type="InterPro" id="IPR029058">
    <property type="entry name" value="AB_hydrolase_fold"/>
</dbReference>